<comment type="caution">
    <text evidence="1">The sequence shown here is derived from an EMBL/GenBank/DDBJ whole genome shotgun (WGS) entry which is preliminary data.</text>
</comment>
<dbReference type="AlphaFoldDB" id="A0A418IEN3"/>
<evidence type="ECO:0000313" key="1">
    <source>
        <dbReference type="EMBL" id="RIN00090.1"/>
    </source>
</evidence>
<sequence length="67" mass="7727">MSISECRYVCVKNNKSFIAGKLYWLFPTEVATLDENYSYVSNDGQLLTESYKTNYFIKAKNLVSHSC</sequence>
<keyword evidence="2" id="KW-1185">Reference proteome</keyword>
<dbReference type="OrthoDB" id="2397582at2"/>
<dbReference type="GeneID" id="79051014"/>
<accession>A0A418IEN3</accession>
<reference evidence="1 2" key="1">
    <citation type="journal article" date="2016" name="Front. Microbiol.">
        <title>Comprehensive Phylogenetic Analysis of Bovine Non-aureus Staphylococci Species Based on Whole-Genome Sequencing.</title>
        <authorList>
            <person name="Naushad S."/>
            <person name="Barkema H.W."/>
            <person name="Luby C."/>
            <person name="Condas L.A."/>
            <person name="Nobrega D.B."/>
            <person name="Carson D.A."/>
            <person name="De Buck J."/>
        </authorList>
    </citation>
    <scope>NUCLEOTIDE SEQUENCE [LARGE SCALE GENOMIC DNA]</scope>
    <source>
        <strain evidence="1 2">SNUC 4554</strain>
    </source>
</reference>
<name>A0A418IEN3_9STAP</name>
<dbReference type="RefSeq" id="WP_039067204.1">
    <property type="nucleotide sequence ID" value="NZ_CP068712.1"/>
</dbReference>
<proteinExistence type="predicted"/>
<organism evidence="1 2">
    <name type="scientific">Staphylococcus shinii</name>
    <dbReference type="NCBI Taxonomy" id="2912228"/>
    <lineage>
        <taxon>Bacteria</taxon>
        <taxon>Bacillati</taxon>
        <taxon>Bacillota</taxon>
        <taxon>Bacilli</taxon>
        <taxon>Bacillales</taxon>
        <taxon>Staphylococcaceae</taxon>
        <taxon>Staphylococcus</taxon>
    </lineage>
</organism>
<evidence type="ECO:0000313" key="2">
    <source>
        <dbReference type="Proteomes" id="UP000286317"/>
    </source>
</evidence>
<protein>
    <submittedName>
        <fullName evidence="1">Uncharacterized protein</fullName>
    </submittedName>
</protein>
<dbReference type="EMBL" id="QXUF01000060">
    <property type="protein sequence ID" value="RIN00090.1"/>
    <property type="molecule type" value="Genomic_DNA"/>
</dbReference>
<dbReference type="Proteomes" id="UP000286317">
    <property type="component" value="Unassembled WGS sequence"/>
</dbReference>
<gene>
    <name evidence="1" type="ORF">BU112_09005</name>
</gene>